<evidence type="ECO:0000313" key="2">
    <source>
        <dbReference type="EMBL" id="KDM91057.1"/>
    </source>
</evidence>
<comment type="caution">
    <text evidence="2">The sequence shown here is derived from an EMBL/GenBank/DDBJ whole genome shotgun (WGS) entry which is preliminary data.</text>
</comment>
<evidence type="ECO:0000256" key="1">
    <source>
        <dbReference type="SAM" id="MobiDB-lite"/>
    </source>
</evidence>
<dbReference type="EMBL" id="JMIB01000027">
    <property type="protein sequence ID" value="KDM91057.1"/>
    <property type="molecule type" value="Genomic_DNA"/>
</dbReference>
<feature type="region of interest" description="Disordered" evidence="1">
    <location>
        <begin position="1"/>
        <end position="50"/>
    </location>
</feature>
<organism evidence="2 3">
    <name type="scientific">Photobacterium galatheae</name>
    <dbReference type="NCBI Taxonomy" id="1654360"/>
    <lineage>
        <taxon>Bacteria</taxon>
        <taxon>Pseudomonadati</taxon>
        <taxon>Pseudomonadota</taxon>
        <taxon>Gammaproteobacteria</taxon>
        <taxon>Vibrionales</taxon>
        <taxon>Vibrionaceae</taxon>
        <taxon>Photobacterium</taxon>
    </lineage>
</organism>
<dbReference type="AlphaFoldDB" id="A0A066RTM8"/>
<evidence type="ECO:0000313" key="3">
    <source>
        <dbReference type="Proteomes" id="UP000027192"/>
    </source>
</evidence>
<keyword evidence="3" id="KW-1185">Reference proteome</keyword>
<protein>
    <submittedName>
        <fullName evidence="2">Uncharacterized protein</fullName>
    </submittedName>
</protein>
<accession>A0A066RTM8</accession>
<name>A0A066RTM8_9GAMM</name>
<reference evidence="2 3" key="1">
    <citation type="submission" date="2014-04" db="EMBL/GenBank/DDBJ databases">
        <title>Draft genome sequence of Photobacterium halotolerans S2753: a solonamide, ngercheumicin and holomycin producer.</title>
        <authorList>
            <person name="Machado H.R."/>
            <person name="Gram L."/>
        </authorList>
    </citation>
    <scope>NUCLEOTIDE SEQUENCE [LARGE SCALE GENOMIC DNA]</scope>
    <source>
        <strain evidence="2 3">S2753</strain>
    </source>
</reference>
<gene>
    <name evidence="2" type="ORF">EA58_15050</name>
</gene>
<proteinExistence type="predicted"/>
<dbReference type="Proteomes" id="UP000027192">
    <property type="component" value="Unassembled WGS sequence"/>
</dbReference>
<sequence>MKSKESLSPVAKKTLIQHSTLSTPKMRHEQNQTTHKLNTHTQHKGDSSQLKALDKTHKLGAFKIQTNTPFNERTPEKQSSRQGNIMQGKARLPDT</sequence>
<feature type="region of interest" description="Disordered" evidence="1">
    <location>
        <begin position="62"/>
        <end position="95"/>
    </location>
</feature>